<name>A0A4C1V809_EUMVA</name>
<sequence length="150" mass="16740">MPILLYFFQIGIDFIRDRSTRARFIFDIKITGLKRLNKFRAILADINVTYCFLGGERARRRALVEKALGRRKRVGDNDFGAGSWNSCSEISYLGRYQIRSGAARRRCERAGSLPVRTPCCSRDARPRDGRLAAGGGCSPDEAEGSESQGS</sequence>
<comment type="caution">
    <text evidence="2">The sequence shown here is derived from an EMBL/GenBank/DDBJ whole genome shotgun (WGS) entry which is preliminary data.</text>
</comment>
<keyword evidence="3" id="KW-1185">Reference proteome</keyword>
<accession>A0A4C1V809</accession>
<protein>
    <submittedName>
        <fullName evidence="2">Uncharacterized protein</fullName>
    </submittedName>
</protein>
<evidence type="ECO:0000313" key="3">
    <source>
        <dbReference type="Proteomes" id="UP000299102"/>
    </source>
</evidence>
<feature type="region of interest" description="Disordered" evidence="1">
    <location>
        <begin position="122"/>
        <end position="150"/>
    </location>
</feature>
<gene>
    <name evidence="2" type="ORF">EVAR_20986_1</name>
</gene>
<organism evidence="2 3">
    <name type="scientific">Eumeta variegata</name>
    <name type="common">Bagworm moth</name>
    <name type="synonym">Eumeta japonica</name>
    <dbReference type="NCBI Taxonomy" id="151549"/>
    <lineage>
        <taxon>Eukaryota</taxon>
        <taxon>Metazoa</taxon>
        <taxon>Ecdysozoa</taxon>
        <taxon>Arthropoda</taxon>
        <taxon>Hexapoda</taxon>
        <taxon>Insecta</taxon>
        <taxon>Pterygota</taxon>
        <taxon>Neoptera</taxon>
        <taxon>Endopterygota</taxon>
        <taxon>Lepidoptera</taxon>
        <taxon>Glossata</taxon>
        <taxon>Ditrysia</taxon>
        <taxon>Tineoidea</taxon>
        <taxon>Psychidae</taxon>
        <taxon>Oiketicinae</taxon>
        <taxon>Eumeta</taxon>
    </lineage>
</organism>
<dbReference type="Proteomes" id="UP000299102">
    <property type="component" value="Unassembled WGS sequence"/>
</dbReference>
<proteinExistence type="predicted"/>
<evidence type="ECO:0000256" key="1">
    <source>
        <dbReference type="SAM" id="MobiDB-lite"/>
    </source>
</evidence>
<evidence type="ECO:0000313" key="2">
    <source>
        <dbReference type="EMBL" id="GBP33875.1"/>
    </source>
</evidence>
<reference evidence="2 3" key="1">
    <citation type="journal article" date="2019" name="Commun. Biol.">
        <title>The bagworm genome reveals a unique fibroin gene that provides high tensile strength.</title>
        <authorList>
            <person name="Kono N."/>
            <person name="Nakamura H."/>
            <person name="Ohtoshi R."/>
            <person name="Tomita M."/>
            <person name="Numata K."/>
            <person name="Arakawa K."/>
        </authorList>
    </citation>
    <scope>NUCLEOTIDE SEQUENCE [LARGE SCALE GENOMIC DNA]</scope>
</reference>
<dbReference type="EMBL" id="BGZK01000280">
    <property type="protein sequence ID" value="GBP33875.1"/>
    <property type="molecule type" value="Genomic_DNA"/>
</dbReference>
<dbReference type="AlphaFoldDB" id="A0A4C1V809"/>